<proteinExistence type="predicted"/>
<comment type="caution">
    <text evidence="1">The sequence shown here is derived from an EMBL/GenBank/DDBJ whole genome shotgun (WGS) entry which is preliminary data.</text>
</comment>
<sequence length="102" mass="11822">TKLLQLIELGFKKADNQNNCRPMASGVDLLSWPPRSAIAHVWGRMDRRLTNLRNPPEILEALQHAVQVAWDKKPQADDDHLIRFMLRPLDESINKRGDQTHY</sequence>
<dbReference type="GO" id="GO:0003676">
    <property type="term" value="F:nucleic acid binding"/>
    <property type="evidence" value="ECO:0007669"/>
    <property type="project" value="InterPro"/>
</dbReference>
<protein>
    <submittedName>
        <fullName evidence="1">Uncharacterized protein</fullName>
    </submittedName>
</protein>
<gene>
    <name evidence="1" type="ORF">BDFB_014509</name>
</gene>
<dbReference type="EMBL" id="QDEB01110376">
    <property type="protein sequence ID" value="RZB58817.1"/>
    <property type="molecule type" value="Genomic_DNA"/>
</dbReference>
<dbReference type="Proteomes" id="UP000292052">
    <property type="component" value="Unassembled WGS sequence"/>
</dbReference>
<dbReference type="Gene3D" id="3.30.420.10">
    <property type="entry name" value="Ribonuclease H-like superfamily/Ribonuclease H"/>
    <property type="match status" value="1"/>
</dbReference>
<dbReference type="InterPro" id="IPR036397">
    <property type="entry name" value="RNaseH_sf"/>
</dbReference>
<evidence type="ECO:0000313" key="2">
    <source>
        <dbReference type="Proteomes" id="UP000292052"/>
    </source>
</evidence>
<evidence type="ECO:0000313" key="1">
    <source>
        <dbReference type="EMBL" id="RZB58817.1"/>
    </source>
</evidence>
<dbReference type="AlphaFoldDB" id="A0A482VDW3"/>
<organism evidence="1 2">
    <name type="scientific">Asbolus verrucosus</name>
    <name type="common">Desert ironclad beetle</name>
    <dbReference type="NCBI Taxonomy" id="1661398"/>
    <lineage>
        <taxon>Eukaryota</taxon>
        <taxon>Metazoa</taxon>
        <taxon>Ecdysozoa</taxon>
        <taxon>Arthropoda</taxon>
        <taxon>Hexapoda</taxon>
        <taxon>Insecta</taxon>
        <taxon>Pterygota</taxon>
        <taxon>Neoptera</taxon>
        <taxon>Endopterygota</taxon>
        <taxon>Coleoptera</taxon>
        <taxon>Polyphaga</taxon>
        <taxon>Cucujiformia</taxon>
        <taxon>Tenebrionidae</taxon>
        <taxon>Pimeliinae</taxon>
        <taxon>Asbolus</taxon>
    </lineage>
</organism>
<feature type="non-terminal residue" evidence="1">
    <location>
        <position position="1"/>
    </location>
</feature>
<reference evidence="1 2" key="1">
    <citation type="submission" date="2017-03" db="EMBL/GenBank/DDBJ databases">
        <title>Genome of the blue death feigning beetle - Asbolus verrucosus.</title>
        <authorList>
            <person name="Rider S.D."/>
        </authorList>
    </citation>
    <scope>NUCLEOTIDE SEQUENCE [LARGE SCALE GENOMIC DNA]</scope>
    <source>
        <strain evidence="1">Butters</strain>
        <tissue evidence="1">Head and leg muscle</tissue>
    </source>
</reference>
<keyword evidence="2" id="KW-1185">Reference proteome</keyword>
<accession>A0A482VDW3</accession>
<name>A0A482VDW3_ASBVE</name>